<accession>A0AAE0MSG8</accession>
<reference evidence="1" key="2">
    <citation type="submission" date="2023-06" db="EMBL/GenBank/DDBJ databases">
        <authorList>
            <consortium name="Lawrence Berkeley National Laboratory"/>
            <person name="Haridas S."/>
            <person name="Hensen N."/>
            <person name="Bonometti L."/>
            <person name="Westerberg I."/>
            <person name="Brannstrom I.O."/>
            <person name="Guillou S."/>
            <person name="Cros-Aarteil S."/>
            <person name="Calhoun S."/>
            <person name="Kuo A."/>
            <person name="Mondo S."/>
            <person name="Pangilinan J."/>
            <person name="Riley R."/>
            <person name="Labutti K."/>
            <person name="Andreopoulos B."/>
            <person name="Lipzen A."/>
            <person name="Chen C."/>
            <person name="Yanf M."/>
            <person name="Daum C."/>
            <person name="Ng V."/>
            <person name="Clum A."/>
            <person name="Steindorff A."/>
            <person name="Ohm R."/>
            <person name="Martin F."/>
            <person name="Silar P."/>
            <person name="Natvig D."/>
            <person name="Lalanne C."/>
            <person name="Gautier V."/>
            <person name="Ament-Velasquez S.L."/>
            <person name="Kruys A."/>
            <person name="Hutchinson M.I."/>
            <person name="Powell A.J."/>
            <person name="Barry K."/>
            <person name="Miller A.N."/>
            <person name="Grigoriev I.V."/>
            <person name="Debuchy R."/>
            <person name="Gladieux P."/>
            <person name="Thoren M.H."/>
            <person name="Johannesson H."/>
        </authorList>
    </citation>
    <scope>NUCLEOTIDE SEQUENCE</scope>
    <source>
        <strain evidence="1">CBS 560.94</strain>
    </source>
</reference>
<name>A0AAE0MSG8_9PEZI</name>
<dbReference type="EMBL" id="JAUEPP010000004">
    <property type="protein sequence ID" value="KAK3345623.1"/>
    <property type="molecule type" value="Genomic_DNA"/>
</dbReference>
<evidence type="ECO:0000313" key="1">
    <source>
        <dbReference type="EMBL" id="KAK3345623.1"/>
    </source>
</evidence>
<dbReference type="RefSeq" id="XP_062682236.1">
    <property type="nucleotide sequence ID" value="XM_062826897.1"/>
</dbReference>
<dbReference type="AlphaFoldDB" id="A0AAE0MSG8"/>
<protein>
    <submittedName>
        <fullName evidence="1">Uncharacterized protein</fullName>
    </submittedName>
</protein>
<dbReference type="GeneID" id="87864051"/>
<comment type="caution">
    <text evidence="1">The sequence shown here is derived from an EMBL/GenBank/DDBJ whole genome shotgun (WGS) entry which is preliminary data.</text>
</comment>
<keyword evidence="2" id="KW-1185">Reference proteome</keyword>
<sequence length="111" mass="12146">MSYNHTTGAASSAEASLIESAAMRMRVDGVLEAAEPALGPIVQKLKRQPNNLDTAIGNIMPMALEIVIQSISEEQRSPFNPTKETVKALKGYIALWFKRKVLLEEMSSDAK</sequence>
<proteinExistence type="predicted"/>
<organism evidence="1 2">
    <name type="scientific">Neurospora tetraspora</name>
    <dbReference type="NCBI Taxonomy" id="94610"/>
    <lineage>
        <taxon>Eukaryota</taxon>
        <taxon>Fungi</taxon>
        <taxon>Dikarya</taxon>
        <taxon>Ascomycota</taxon>
        <taxon>Pezizomycotina</taxon>
        <taxon>Sordariomycetes</taxon>
        <taxon>Sordariomycetidae</taxon>
        <taxon>Sordariales</taxon>
        <taxon>Sordariaceae</taxon>
        <taxon>Neurospora</taxon>
    </lineage>
</organism>
<evidence type="ECO:0000313" key="2">
    <source>
        <dbReference type="Proteomes" id="UP001278500"/>
    </source>
</evidence>
<dbReference type="Proteomes" id="UP001278500">
    <property type="component" value="Unassembled WGS sequence"/>
</dbReference>
<reference evidence="1" key="1">
    <citation type="journal article" date="2023" name="Mol. Phylogenet. Evol.">
        <title>Genome-scale phylogeny and comparative genomics of the fungal order Sordariales.</title>
        <authorList>
            <person name="Hensen N."/>
            <person name="Bonometti L."/>
            <person name="Westerberg I."/>
            <person name="Brannstrom I.O."/>
            <person name="Guillou S."/>
            <person name="Cros-Aarteil S."/>
            <person name="Calhoun S."/>
            <person name="Haridas S."/>
            <person name="Kuo A."/>
            <person name="Mondo S."/>
            <person name="Pangilinan J."/>
            <person name="Riley R."/>
            <person name="LaButti K."/>
            <person name="Andreopoulos B."/>
            <person name="Lipzen A."/>
            <person name="Chen C."/>
            <person name="Yan M."/>
            <person name="Daum C."/>
            <person name="Ng V."/>
            <person name="Clum A."/>
            <person name="Steindorff A."/>
            <person name="Ohm R.A."/>
            <person name="Martin F."/>
            <person name="Silar P."/>
            <person name="Natvig D.O."/>
            <person name="Lalanne C."/>
            <person name="Gautier V."/>
            <person name="Ament-Velasquez S.L."/>
            <person name="Kruys A."/>
            <person name="Hutchinson M.I."/>
            <person name="Powell A.J."/>
            <person name="Barry K."/>
            <person name="Miller A.N."/>
            <person name="Grigoriev I.V."/>
            <person name="Debuchy R."/>
            <person name="Gladieux P."/>
            <person name="Hiltunen Thoren M."/>
            <person name="Johannesson H."/>
        </authorList>
    </citation>
    <scope>NUCLEOTIDE SEQUENCE</scope>
    <source>
        <strain evidence="1">CBS 560.94</strain>
    </source>
</reference>
<gene>
    <name evidence="1" type="ORF">B0H65DRAFT_467173</name>
</gene>